<dbReference type="OrthoDB" id="9798761at2"/>
<dbReference type="Proteomes" id="UP000321389">
    <property type="component" value="Chromosome"/>
</dbReference>
<keyword evidence="2" id="KW-1185">Reference proteome</keyword>
<dbReference type="Gene3D" id="3.30.950.30">
    <property type="entry name" value="Schlafen, AAA domain"/>
    <property type="match status" value="1"/>
</dbReference>
<evidence type="ECO:0000313" key="1">
    <source>
        <dbReference type="EMBL" id="QDY99164.1"/>
    </source>
</evidence>
<dbReference type="InterPro" id="IPR038461">
    <property type="entry name" value="Schlafen_AlbA_2_dom_sf"/>
</dbReference>
<proteinExistence type="predicted"/>
<dbReference type="EMBL" id="CP042301">
    <property type="protein sequence ID" value="QDY99164.1"/>
    <property type="molecule type" value="Genomic_DNA"/>
</dbReference>
<organism evidence="1 2">
    <name type="scientific">Nitratireductor mangrovi</name>
    <dbReference type="NCBI Taxonomy" id="2599600"/>
    <lineage>
        <taxon>Bacteria</taxon>
        <taxon>Pseudomonadati</taxon>
        <taxon>Pseudomonadota</taxon>
        <taxon>Alphaproteobacteria</taxon>
        <taxon>Hyphomicrobiales</taxon>
        <taxon>Phyllobacteriaceae</taxon>
        <taxon>Nitratireductor</taxon>
    </lineage>
</organism>
<name>A0A5B8KU85_9HYPH</name>
<reference evidence="1" key="1">
    <citation type="submission" date="2020-04" db="EMBL/GenBank/DDBJ databases">
        <title>Nitratireductor sp. nov. isolated from mangrove soil.</title>
        <authorList>
            <person name="Ye Y."/>
        </authorList>
    </citation>
    <scope>NUCLEOTIDE SEQUENCE</scope>
    <source>
        <strain evidence="1">SY7</strain>
    </source>
</reference>
<dbReference type="AlphaFoldDB" id="A0A5B8KU85"/>
<sequence length="63" mass="7531">MYEVRFATHEEKLVAIVDIKERAPKPAYLKDGGTQEFYVRTSNLTKQLKNEETDRYISTHWRE</sequence>
<dbReference type="RefSeq" id="WP_146297814.1">
    <property type="nucleotide sequence ID" value="NZ_CP042301.2"/>
</dbReference>
<gene>
    <name evidence="1" type="ORF">FQ775_01575</name>
</gene>
<accession>A0A5B8KU85</accession>
<evidence type="ECO:0000313" key="2">
    <source>
        <dbReference type="Proteomes" id="UP000321389"/>
    </source>
</evidence>
<protein>
    <submittedName>
        <fullName evidence="1">Uncharacterized protein</fullName>
    </submittedName>
</protein>
<dbReference type="KEGG" id="niy:FQ775_01575"/>